<keyword evidence="3" id="KW-1185">Reference proteome</keyword>
<sequence length="220" mass="23520">MDPRIRRHLAHWLGQWPATADLSVVGSTRRQVPGWDGAVYPLIGVRAVQGTVLSVPPDRLAEVRRVVAEATSGESLLAGLPAAVGQPERRVYTGVFRWSNCPAALEDAGTWLDSTDPVVPDWLRVFGRQVLVATDPDTGAYLAGVGLKRHNQYGQELAVGTEPAARGRGLARRLVAQAARRVLDEGAVPTYQHATDNAASARVADAAGFPDRGWTSMGIG</sequence>
<dbReference type="InterPro" id="IPR000182">
    <property type="entry name" value="GNAT_dom"/>
</dbReference>
<name>A0A8J3QQS4_9ACTN</name>
<evidence type="ECO:0000259" key="1">
    <source>
        <dbReference type="Pfam" id="PF00583"/>
    </source>
</evidence>
<evidence type="ECO:0000313" key="3">
    <source>
        <dbReference type="Proteomes" id="UP000642748"/>
    </source>
</evidence>
<dbReference type="GO" id="GO:0016747">
    <property type="term" value="F:acyltransferase activity, transferring groups other than amino-acyl groups"/>
    <property type="evidence" value="ECO:0007669"/>
    <property type="project" value="InterPro"/>
</dbReference>
<dbReference type="EMBL" id="BONZ01000027">
    <property type="protein sequence ID" value="GIH14612.1"/>
    <property type="molecule type" value="Genomic_DNA"/>
</dbReference>
<dbReference type="Pfam" id="PF00583">
    <property type="entry name" value="Acetyltransf_1"/>
    <property type="match status" value="1"/>
</dbReference>
<accession>A0A8J3QQS4</accession>
<dbReference type="SUPFAM" id="SSF55729">
    <property type="entry name" value="Acyl-CoA N-acyltransferases (Nat)"/>
    <property type="match status" value="1"/>
</dbReference>
<gene>
    <name evidence="2" type="ORF">Raf01_27840</name>
</gene>
<feature type="domain" description="N-acetyltransferase" evidence="1">
    <location>
        <begin position="109"/>
        <end position="209"/>
    </location>
</feature>
<comment type="caution">
    <text evidence="2">The sequence shown here is derived from an EMBL/GenBank/DDBJ whole genome shotgun (WGS) entry which is preliminary data.</text>
</comment>
<evidence type="ECO:0000313" key="2">
    <source>
        <dbReference type="EMBL" id="GIH14612.1"/>
    </source>
</evidence>
<dbReference type="InterPro" id="IPR016181">
    <property type="entry name" value="Acyl_CoA_acyltransferase"/>
</dbReference>
<protein>
    <recommendedName>
        <fullName evidence="1">N-acetyltransferase domain-containing protein</fullName>
    </recommendedName>
</protein>
<dbReference type="Proteomes" id="UP000642748">
    <property type="component" value="Unassembled WGS sequence"/>
</dbReference>
<dbReference type="AlphaFoldDB" id="A0A8J3QQS4"/>
<proteinExistence type="predicted"/>
<reference evidence="2" key="1">
    <citation type="submission" date="2021-01" db="EMBL/GenBank/DDBJ databases">
        <title>Whole genome shotgun sequence of Rugosimonospora africana NBRC 104875.</title>
        <authorList>
            <person name="Komaki H."/>
            <person name="Tamura T."/>
        </authorList>
    </citation>
    <scope>NUCLEOTIDE SEQUENCE</scope>
    <source>
        <strain evidence="2">NBRC 104875</strain>
    </source>
</reference>
<dbReference type="Gene3D" id="3.40.630.30">
    <property type="match status" value="1"/>
</dbReference>
<dbReference type="RefSeq" id="WP_203918274.1">
    <property type="nucleotide sequence ID" value="NZ_BONZ01000027.1"/>
</dbReference>
<organism evidence="2 3">
    <name type="scientific">Rugosimonospora africana</name>
    <dbReference type="NCBI Taxonomy" id="556532"/>
    <lineage>
        <taxon>Bacteria</taxon>
        <taxon>Bacillati</taxon>
        <taxon>Actinomycetota</taxon>
        <taxon>Actinomycetes</taxon>
        <taxon>Micromonosporales</taxon>
        <taxon>Micromonosporaceae</taxon>
        <taxon>Rugosimonospora</taxon>
    </lineage>
</organism>